<feature type="non-terminal residue" evidence="1">
    <location>
        <position position="1"/>
    </location>
</feature>
<dbReference type="EMBL" id="JAGIZI010000586">
    <property type="protein sequence ID" value="MBP0685808.1"/>
    <property type="molecule type" value="Genomic_DNA"/>
</dbReference>
<comment type="caution">
    <text evidence="1">The sequence shown here is derived from an EMBL/GenBank/DDBJ whole genome shotgun (WGS) entry which is preliminary data.</text>
</comment>
<sequence length="80" mass="8719">RPGRRRAALSTNGFHLRSAGPLLFQNRFIIGYLKIIAQLIIVVDLQINQCKVSINVLAFSDLCALWPVPATSTPHPAAPA</sequence>
<proteinExistence type="predicted"/>
<name>A0ABD4QA79_MYCTX</name>
<reference evidence="1 2" key="1">
    <citation type="submission" date="2021-03" db="EMBL/GenBank/DDBJ databases">
        <title>Whole Genome Sequencing of Mycobacterium tuberculosis clinical isolates from Arunachal Pradesh, India.</title>
        <authorList>
            <person name="Singh S."/>
            <person name="Mudliar S.R."/>
            <person name="Kulsum U."/>
            <person name="Rufai S.B."/>
            <person name="Singh P.K."/>
            <person name="Umpo M."/>
            <person name="Nyori M."/>
        </authorList>
    </citation>
    <scope>NUCLEOTIDE SEQUENCE [LARGE SCALE GENOMIC DNA]</scope>
    <source>
        <strain evidence="1 2">OMICS/BPL/0142/20/SP</strain>
    </source>
</reference>
<gene>
    <name evidence="1" type="ORF">J8J21_22435</name>
</gene>
<organism evidence="1 2">
    <name type="scientific">Mycobacterium tuberculosis</name>
    <dbReference type="NCBI Taxonomy" id="1773"/>
    <lineage>
        <taxon>Bacteria</taxon>
        <taxon>Bacillati</taxon>
        <taxon>Actinomycetota</taxon>
        <taxon>Actinomycetes</taxon>
        <taxon>Mycobacteriales</taxon>
        <taxon>Mycobacteriaceae</taxon>
        <taxon>Mycobacterium</taxon>
        <taxon>Mycobacterium tuberculosis complex</taxon>
    </lineage>
</organism>
<evidence type="ECO:0000313" key="2">
    <source>
        <dbReference type="Proteomes" id="UP000671119"/>
    </source>
</evidence>
<feature type="non-terminal residue" evidence="1">
    <location>
        <position position="80"/>
    </location>
</feature>
<dbReference type="Proteomes" id="UP000671119">
    <property type="component" value="Unassembled WGS sequence"/>
</dbReference>
<protein>
    <submittedName>
        <fullName evidence="1">Uncharacterized protein</fullName>
    </submittedName>
</protein>
<accession>A0ABD4QA79</accession>
<dbReference type="AlphaFoldDB" id="A0ABD4QA79"/>
<evidence type="ECO:0000313" key="1">
    <source>
        <dbReference type="EMBL" id="MBP0685808.1"/>
    </source>
</evidence>
<dbReference type="RefSeq" id="WP_209925601.1">
    <property type="nucleotide sequence ID" value="NZ_JAGIZI010000586.1"/>
</dbReference>